<name>A0A6C0F815_9ZZZZ</name>
<dbReference type="EMBL" id="MN738789">
    <property type="protein sequence ID" value="QHT36991.1"/>
    <property type="molecule type" value="Genomic_DNA"/>
</dbReference>
<evidence type="ECO:0000313" key="1">
    <source>
        <dbReference type="EMBL" id="QHT36991.1"/>
    </source>
</evidence>
<organism evidence="1">
    <name type="scientific">viral metagenome</name>
    <dbReference type="NCBI Taxonomy" id="1070528"/>
    <lineage>
        <taxon>unclassified sequences</taxon>
        <taxon>metagenomes</taxon>
        <taxon>organismal metagenomes</taxon>
    </lineage>
</organism>
<proteinExistence type="predicted"/>
<protein>
    <submittedName>
        <fullName evidence="1">Uncharacterized protein</fullName>
    </submittedName>
</protein>
<dbReference type="AlphaFoldDB" id="A0A6C0F815"/>
<sequence length="133" mass="15693">MFIRSNKNSYATFDKFSIHLPNSTFASDVIIHNKKHYIKVNIDDEQKNRFHSIDKLGTTLGFYKNSIEADSIIFIKLPYRYNRYELKWIELTNSDCLKIGNQCDIIIETAGFYKNDDNIWSPCFKCISIHKKK</sequence>
<reference evidence="1" key="1">
    <citation type="journal article" date="2020" name="Nature">
        <title>Giant virus diversity and host interactions through global metagenomics.</title>
        <authorList>
            <person name="Schulz F."/>
            <person name="Roux S."/>
            <person name="Paez-Espino D."/>
            <person name="Jungbluth S."/>
            <person name="Walsh D.A."/>
            <person name="Denef V.J."/>
            <person name="McMahon K.D."/>
            <person name="Konstantinidis K.T."/>
            <person name="Eloe-Fadrosh E.A."/>
            <person name="Kyrpides N.C."/>
            <person name="Woyke T."/>
        </authorList>
    </citation>
    <scope>NUCLEOTIDE SEQUENCE</scope>
    <source>
        <strain evidence="1">GVMAG-S-ERX555967-131</strain>
    </source>
</reference>
<accession>A0A6C0F815</accession>